<evidence type="ECO:0000256" key="1">
    <source>
        <dbReference type="ARBA" id="ARBA00007074"/>
    </source>
</evidence>
<reference evidence="7 8" key="1">
    <citation type="journal article" date="2009" name="Stand. Genomic Sci.">
        <title>Complete genome sequence of Jonesia denitrificans type strain (Prevot 55134).</title>
        <authorList>
            <person name="Pukall R."/>
            <person name="Gehrich-Schroter G."/>
            <person name="Lapidus A."/>
            <person name="Nolan M."/>
            <person name="Glavina Del Rio T."/>
            <person name="Lucas S."/>
            <person name="Chen F."/>
            <person name="Tice H."/>
            <person name="Pitluck S."/>
            <person name="Cheng J.F."/>
            <person name="Copeland A."/>
            <person name="Saunders E."/>
            <person name="Brettin T."/>
            <person name="Detter J.C."/>
            <person name="Bruce D."/>
            <person name="Goodwin L."/>
            <person name="Pati A."/>
            <person name="Ivanova N."/>
            <person name="Mavromatis K."/>
            <person name="Ovchinnikova G."/>
            <person name="Chen A."/>
            <person name="Palaniappan K."/>
            <person name="Land M."/>
            <person name="Hauser L."/>
            <person name="Chang Y.J."/>
            <person name="Jeffries C.D."/>
            <person name="Chain P."/>
            <person name="Goker M."/>
            <person name="Bristow J."/>
            <person name="Eisen J.A."/>
            <person name="Markowitz V."/>
            <person name="Hugenholtz P."/>
            <person name="Kyrpides N.C."/>
            <person name="Klenk H.P."/>
            <person name="Han C."/>
        </authorList>
    </citation>
    <scope>NUCLEOTIDE SEQUENCE [LARGE SCALE GENOMIC DNA]</scope>
    <source>
        <strain evidence="8">ATCC 14870 / DSM 20603 / BCRC 15368 / CIP 55.134 / JCM 11481 / NBRC 15587 / NCTC 10816 / Prevot 55134</strain>
    </source>
</reference>
<dbReference type="GO" id="GO:0006508">
    <property type="term" value="P:proteolysis"/>
    <property type="evidence" value="ECO:0007669"/>
    <property type="project" value="UniProtKB-KW"/>
</dbReference>
<feature type="region of interest" description="Disordered" evidence="5">
    <location>
        <begin position="107"/>
        <end position="157"/>
    </location>
</feature>
<evidence type="ECO:0000259" key="6">
    <source>
        <dbReference type="PROSITE" id="PS51935"/>
    </source>
</evidence>
<dbReference type="eggNOG" id="COG0791">
    <property type="taxonomic scope" value="Bacteria"/>
</dbReference>
<dbReference type="PROSITE" id="PS51935">
    <property type="entry name" value="NLPC_P60"/>
    <property type="match status" value="1"/>
</dbReference>
<dbReference type="Pfam" id="PF00877">
    <property type="entry name" value="NLPC_P60"/>
    <property type="match status" value="1"/>
</dbReference>
<evidence type="ECO:0000313" key="7">
    <source>
        <dbReference type="EMBL" id="ACV09625.1"/>
    </source>
</evidence>
<evidence type="ECO:0000256" key="4">
    <source>
        <dbReference type="ARBA" id="ARBA00022807"/>
    </source>
</evidence>
<feature type="compositionally biased region" description="Low complexity" evidence="5">
    <location>
        <begin position="136"/>
        <end position="153"/>
    </location>
</feature>
<organism evidence="7 8">
    <name type="scientific">Jonesia denitrificans (strain ATCC 14870 / DSM 20603 / BCRC 15368 / CIP 55.134 / JCM 11481 / NBRC 15587 / NCTC 10816 / Prevot 55134)</name>
    <name type="common">Listeria denitrificans</name>
    <dbReference type="NCBI Taxonomy" id="471856"/>
    <lineage>
        <taxon>Bacteria</taxon>
        <taxon>Bacillati</taxon>
        <taxon>Actinomycetota</taxon>
        <taxon>Actinomycetes</taxon>
        <taxon>Micrococcales</taxon>
        <taxon>Jonesiaceae</taxon>
        <taxon>Jonesia</taxon>
    </lineage>
</organism>
<proteinExistence type="inferred from homology"/>
<dbReference type="SUPFAM" id="SSF54001">
    <property type="entry name" value="Cysteine proteinases"/>
    <property type="match status" value="1"/>
</dbReference>
<dbReference type="PANTHER" id="PTHR47359:SF3">
    <property type="entry name" value="NLP_P60 DOMAIN-CONTAINING PROTEIN-RELATED"/>
    <property type="match status" value="1"/>
</dbReference>
<dbReference type="InterPro" id="IPR000064">
    <property type="entry name" value="NLP_P60_dom"/>
</dbReference>
<protein>
    <submittedName>
        <fullName evidence="7">NLP/P60 protein</fullName>
    </submittedName>
</protein>
<gene>
    <name evidence="7" type="ordered locus">Jden_1987</name>
</gene>
<accession>C7R0G1</accession>
<dbReference type="AlphaFoldDB" id="C7R0G1"/>
<dbReference type="InterPro" id="IPR038765">
    <property type="entry name" value="Papain-like_cys_pep_sf"/>
</dbReference>
<dbReference type="EMBL" id="CP001706">
    <property type="protein sequence ID" value="ACV09625.1"/>
    <property type="molecule type" value="Genomic_DNA"/>
</dbReference>
<dbReference type="STRING" id="471856.Jden_1987"/>
<evidence type="ECO:0000256" key="5">
    <source>
        <dbReference type="SAM" id="MobiDB-lite"/>
    </source>
</evidence>
<comment type="similarity">
    <text evidence="1">Belongs to the peptidase C40 family.</text>
</comment>
<feature type="domain" description="NlpC/P60" evidence="6">
    <location>
        <begin position="160"/>
        <end position="271"/>
    </location>
</feature>
<keyword evidence="8" id="KW-1185">Reference proteome</keyword>
<dbReference type="RefSeq" id="WP_015772253.1">
    <property type="nucleotide sequence ID" value="NC_013174.1"/>
</dbReference>
<dbReference type="OrthoDB" id="9815778at2"/>
<dbReference type="Gene3D" id="3.90.1720.10">
    <property type="entry name" value="endopeptidase domain like (from Nostoc punctiforme)"/>
    <property type="match status" value="1"/>
</dbReference>
<dbReference type="PANTHER" id="PTHR47359">
    <property type="entry name" value="PEPTIDOGLYCAN DL-ENDOPEPTIDASE CWLO"/>
    <property type="match status" value="1"/>
</dbReference>
<keyword evidence="3" id="KW-0378">Hydrolase</keyword>
<dbReference type="HOGENOM" id="CLU_016043_1_7_11"/>
<dbReference type="Proteomes" id="UP000000628">
    <property type="component" value="Chromosome"/>
</dbReference>
<dbReference type="KEGG" id="jde:Jden_1987"/>
<dbReference type="InterPro" id="IPR051794">
    <property type="entry name" value="PG_Endopeptidase_C40"/>
</dbReference>
<keyword evidence="4" id="KW-0788">Thiol protease</keyword>
<sequence length="271" mass="28210">MTNAVYRARHRHERNALAPLAALATSAGQNVANYGRRSAIVAISSGLVVGLGTVATPATAAPLEAQNIAGTIDISSLTSQAQAAVGAAPTVTVDVDAKWSVEKSKIKVTPAPEPEPEPVREVTQAASRTNERAELTSSTASTSTASTTQQTTTKAAVPQSVNGNAVLEIASRYVGVPYVSGGSTPAGFDCSGFTSYVYAQLGISLPRTSSQQRYAGTVVSRAEAKPGDLLWSPGHISIYAGGNMQIDAPQPGKTIQFRQIWQSNPVFIRVS</sequence>
<evidence type="ECO:0000256" key="3">
    <source>
        <dbReference type="ARBA" id="ARBA00022801"/>
    </source>
</evidence>
<dbReference type="GO" id="GO:0008234">
    <property type="term" value="F:cysteine-type peptidase activity"/>
    <property type="evidence" value="ECO:0007669"/>
    <property type="project" value="UniProtKB-KW"/>
</dbReference>
<keyword evidence="2" id="KW-0645">Protease</keyword>
<evidence type="ECO:0000313" key="8">
    <source>
        <dbReference type="Proteomes" id="UP000000628"/>
    </source>
</evidence>
<evidence type="ECO:0000256" key="2">
    <source>
        <dbReference type="ARBA" id="ARBA00022670"/>
    </source>
</evidence>
<name>C7R0G1_JONDD</name>